<dbReference type="AlphaFoldDB" id="A0A0E9SQS6"/>
<accession>A0A0E9SQS6</accession>
<dbReference type="EMBL" id="GBXM01064858">
    <property type="protein sequence ID" value="JAH43719.1"/>
    <property type="molecule type" value="Transcribed_RNA"/>
</dbReference>
<organism evidence="1">
    <name type="scientific">Anguilla anguilla</name>
    <name type="common">European freshwater eel</name>
    <name type="synonym">Muraena anguilla</name>
    <dbReference type="NCBI Taxonomy" id="7936"/>
    <lineage>
        <taxon>Eukaryota</taxon>
        <taxon>Metazoa</taxon>
        <taxon>Chordata</taxon>
        <taxon>Craniata</taxon>
        <taxon>Vertebrata</taxon>
        <taxon>Euteleostomi</taxon>
        <taxon>Actinopterygii</taxon>
        <taxon>Neopterygii</taxon>
        <taxon>Teleostei</taxon>
        <taxon>Anguilliformes</taxon>
        <taxon>Anguillidae</taxon>
        <taxon>Anguilla</taxon>
    </lineage>
</organism>
<name>A0A0E9SQS6_ANGAN</name>
<protein>
    <submittedName>
        <fullName evidence="1">Uncharacterized protein</fullName>
    </submittedName>
</protein>
<proteinExistence type="predicted"/>
<evidence type="ECO:0000313" key="1">
    <source>
        <dbReference type="EMBL" id="JAH43719.1"/>
    </source>
</evidence>
<sequence>MSRNRPHLPQNQRDLSYPRVLHCSRCQGFFVFEACGQLFGMTGLPRFSHR</sequence>
<reference evidence="1" key="2">
    <citation type="journal article" date="2015" name="Fish Shellfish Immunol.">
        <title>Early steps in the European eel (Anguilla anguilla)-Vibrio vulnificus interaction in the gills: Role of the RtxA13 toxin.</title>
        <authorList>
            <person name="Callol A."/>
            <person name="Pajuelo D."/>
            <person name="Ebbesson L."/>
            <person name="Teles M."/>
            <person name="MacKenzie S."/>
            <person name="Amaro C."/>
        </authorList>
    </citation>
    <scope>NUCLEOTIDE SEQUENCE</scope>
</reference>
<reference evidence="1" key="1">
    <citation type="submission" date="2014-11" db="EMBL/GenBank/DDBJ databases">
        <authorList>
            <person name="Amaro Gonzalez C."/>
        </authorList>
    </citation>
    <scope>NUCLEOTIDE SEQUENCE</scope>
</reference>